<proteinExistence type="predicted"/>
<gene>
    <name evidence="2" type="ORF">EXIGLDRAFT_698768</name>
</gene>
<dbReference type="AlphaFoldDB" id="A0A165E3E2"/>
<evidence type="ECO:0000313" key="2">
    <source>
        <dbReference type="EMBL" id="KZV85985.1"/>
    </source>
</evidence>
<evidence type="ECO:0000256" key="1">
    <source>
        <dbReference type="SAM" id="MobiDB-lite"/>
    </source>
</evidence>
<feature type="region of interest" description="Disordered" evidence="1">
    <location>
        <begin position="1"/>
        <end position="30"/>
    </location>
</feature>
<dbReference type="InParanoid" id="A0A165E3E2"/>
<feature type="region of interest" description="Disordered" evidence="1">
    <location>
        <begin position="201"/>
        <end position="242"/>
    </location>
</feature>
<feature type="region of interest" description="Disordered" evidence="1">
    <location>
        <begin position="44"/>
        <end position="64"/>
    </location>
</feature>
<sequence length="314" mass="34897">MATQRTYTHPPARRALSKPHDQQVLSTQLAKVDAVRKDVDITAVKVPSTRNDERKAESRKRSDVAYPATELDKRAAIRDKMNALGKYRESVLRDREAADQPGQEDRVETRDHRVPRTADEEATSTRKYVYLEIPSQEDARFPIFWLQIEDCKILIDFFLKLLDDSAAAVSEAVRPQAKDGADVSKSEVKPPLIFETPLAPQRNKGETESGCHVGAKSKKKGGNGKKLSGTTEPVQTAPKLPVSGEQPTNLIIPHEFLTKLLLLSIPPPTSYDGILQTLYELKMTTKRFEAAQREKAASSFNLGAQPDGGRLSIL</sequence>
<keyword evidence="3" id="KW-1185">Reference proteome</keyword>
<name>A0A165E3E2_EXIGL</name>
<accession>A0A165E3E2</accession>
<dbReference type="STRING" id="1314781.A0A165E3E2"/>
<feature type="region of interest" description="Disordered" evidence="1">
    <location>
        <begin position="92"/>
        <end position="121"/>
    </location>
</feature>
<feature type="compositionally biased region" description="Basic and acidic residues" evidence="1">
    <location>
        <begin position="92"/>
        <end position="119"/>
    </location>
</feature>
<protein>
    <submittedName>
        <fullName evidence="2">Uncharacterized protein</fullName>
    </submittedName>
</protein>
<dbReference type="EMBL" id="KV426169">
    <property type="protein sequence ID" value="KZV85985.1"/>
    <property type="molecule type" value="Genomic_DNA"/>
</dbReference>
<organism evidence="2 3">
    <name type="scientific">Exidia glandulosa HHB12029</name>
    <dbReference type="NCBI Taxonomy" id="1314781"/>
    <lineage>
        <taxon>Eukaryota</taxon>
        <taxon>Fungi</taxon>
        <taxon>Dikarya</taxon>
        <taxon>Basidiomycota</taxon>
        <taxon>Agaricomycotina</taxon>
        <taxon>Agaricomycetes</taxon>
        <taxon>Auriculariales</taxon>
        <taxon>Exidiaceae</taxon>
        <taxon>Exidia</taxon>
    </lineage>
</organism>
<dbReference type="Proteomes" id="UP000077266">
    <property type="component" value="Unassembled WGS sequence"/>
</dbReference>
<reference evidence="2 3" key="1">
    <citation type="journal article" date="2016" name="Mol. Biol. Evol.">
        <title>Comparative Genomics of Early-Diverging Mushroom-Forming Fungi Provides Insights into the Origins of Lignocellulose Decay Capabilities.</title>
        <authorList>
            <person name="Nagy L.G."/>
            <person name="Riley R."/>
            <person name="Tritt A."/>
            <person name="Adam C."/>
            <person name="Daum C."/>
            <person name="Floudas D."/>
            <person name="Sun H."/>
            <person name="Yadav J.S."/>
            <person name="Pangilinan J."/>
            <person name="Larsson K.H."/>
            <person name="Matsuura K."/>
            <person name="Barry K."/>
            <person name="Labutti K."/>
            <person name="Kuo R."/>
            <person name="Ohm R.A."/>
            <person name="Bhattacharya S.S."/>
            <person name="Shirouzu T."/>
            <person name="Yoshinaga Y."/>
            <person name="Martin F.M."/>
            <person name="Grigoriev I.V."/>
            <person name="Hibbett D.S."/>
        </authorList>
    </citation>
    <scope>NUCLEOTIDE SEQUENCE [LARGE SCALE GENOMIC DNA]</scope>
    <source>
        <strain evidence="2 3">HHB12029</strain>
    </source>
</reference>
<feature type="compositionally biased region" description="Basic and acidic residues" evidence="1">
    <location>
        <begin position="50"/>
        <end position="63"/>
    </location>
</feature>
<evidence type="ECO:0000313" key="3">
    <source>
        <dbReference type="Proteomes" id="UP000077266"/>
    </source>
</evidence>